<gene>
    <name evidence="3" type="ORF">FSB_LOCUS23838</name>
</gene>
<feature type="domain" description="Ty3 transposon capsid-like protein" evidence="2">
    <location>
        <begin position="327"/>
        <end position="476"/>
    </location>
</feature>
<evidence type="ECO:0000256" key="1">
    <source>
        <dbReference type="SAM" id="MobiDB-lite"/>
    </source>
</evidence>
<reference evidence="3" key="1">
    <citation type="submission" date="2018-02" db="EMBL/GenBank/DDBJ databases">
        <authorList>
            <person name="Cohen D.B."/>
            <person name="Kent A.D."/>
        </authorList>
    </citation>
    <scope>NUCLEOTIDE SEQUENCE</scope>
</reference>
<dbReference type="InterPro" id="IPR045358">
    <property type="entry name" value="Ty3_capsid"/>
</dbReference>
<dbReference type="AlphaFoldDB" id="A0A2N9FZE7"/>
<dbReference type="EMBL" id="OIVN01001623">
    <property type="protein sequence ID" value="SPC95956.1"/>
    <property type="molecule type" value="Genomic_DNA"/>
</dbReference>
<feature type="region of interest" description="Disordered" evidence="1">
    <location>
        <begin position="229"/>
        <end position="305"/>
    </location>
</feature>
<dbReference type="Pfam" id="PF19259">
    <property type="entry name" value="Ty3_capsid"/>
    <property type="match status" value="1"/>
</dbReference>
<organism evidence="3">
    <name type="scientific">Fagus sylvatica</name>
    <name type="common">Beechnut</name>
    <dbReference type="NCBI Taxonomy" id="28930"/>
    <lineage>
        <taxon>Eukaryota</taxon>
        <taxon>Viridiplantae</taxon>
        <taxon>Streptophyta</taxon>
        <taxon>Embryophyta</taxon>
        <taxon>Tracheophyta</taxon>
        <taxon>Spermatophyta</taxon>
        <taxon>Magnoliopsida</taxon>
        <taxon>eudicotyledons</taxon>
        <taxon>Gunneridae</taxon>
        <taxon>Pentapetalae</taxon>
        <taxon>rosids</taxon>
        <taxon>fabids</taxon>
        <taxon>Fagales</taxon>
        <taxon>Fagaceae</taxon>
        <taxon>Fagus</taxon>
    </lineage>
</organism>
<evidence type="ECO:0000259" key="2">
    <source>
        <dbReference type="Pfam" id="PF19259"/>
    </source>
</evidence>
<accession>A0A2N9FZE7</accession>
<evidence type="ECO:0000313" key="3">
    <source>
        <dbReference type="EMBL" id="SPC95956.1"/>
    </source>
</evidence>
<sequence length="840" mass="93978">MVMERRGGAQIGVLNEKAQGIQQQLEEHSNQFGLINVKLDRMESNFGEFKATFSCFQGTLSGFQLAFSGLQAMMEERLPKPAEPNVNQASSSTRVQGNLGDQMPRAPREIHGVPLGAEMGNAMPMRPMNQDLRAQANQPRVEVQMGEGMENGQNRPILGDFGDPIEERRNEGNNARFMPQFQGHFDAPYEEPWLGMRQGRQQGQQGQQALLEPISGDFGDSIVESLCGSTRAARAQPQRHASQAREPRNAPWPQGDVVEPWYDHGGGKGNWGRARNYQGPQDRDPYGKNQDPLQRQQGRQAREPRAMKLEFPRFKGGDPTSWMFRAIQFFEYYQVHDASKVMHASYHLDDDALIWFKSCEHDLGCWDNFARAIQLRFGPPSYDDPMELLIKLKHVNSIEEYKGLFESLSNGIRNLSSMHKLNCFMSGLKDEVRLAIKMQGPRTLGEAYALAKIQEQYLANVKTSTRPSCEAKKDNREQHSSQQVAAQFGPKVAAQIVPKVAAQIDPKVAECDPKVAAQIVPKVGAQIDPKVAECDPKVAAQIVPKVAAQIDPKVAECDPKVANGQVIRTLGECKEVKFKMQGLHLKLTFNLLELGGYGIVLGTQWLGTLGVSNWDFKNLVMGFMHEGKKVWLQGLKDKPNLIEGSKDFKGKATMKGLLLQIMPCELVSIQEVICVPIRELVEESPQILEEPEGLPPKRNHEDQILLKHETSKLAGLLQPLGIPPRPWHSISMDFVEGMPTFCKLELPEGACIHPVFHVSFLKAKLGETITPISRLPPTDALGHLAPQPARILETPTIKKRRLPVVTKVLVQWEGEDPDDATWKLLFKLQEDYPHLVGKVF</sequence>
<dbReference type="CDD" id="cd00303">
    <property type="entry name" value="retropepsin_like"/>
    <property type="match status" value="1"/>
</dbReference>
<proteinExistence type="predicted"/>
<feature type="region of interest" description="Disordered" evidence="1">
    <location>
        <begin position="81"/>
        <end position="106"/>
    </location>
</feature>
<feature type="compositionally biased region" description="Polar residues" evidence="1">
    <location>
        <begin position="85"/>
        <end position="96"/>
    </location>
</feature>
<protein>
    <recommendedName>
        <fullName evidence="2">Ty3 transposon capsid-like protein domain-containing protein</fullName>
    </recommendedName>
</protein>
<name>A0A2N9FZE7_FAGSY</name>